<proteinExistence type="inferred from homology"/>
<evidence type="ECO:0000256" key="1">
    <source>
        <dbReference type="ARBA" id="ARBA00008931"/>
    </source>
</evidence>
<evidence type="ECO:0000256" key="5">
    <source>
        <dbReference type="ARBA" id="ARBA00035198"/>
    </source>
</evidence>
<evidence type="ECO:0000256" key="6">
    <source>
        <dbReference type="HAMAP-Rule" id="MF_01342"/>
    </source>
</evidence>
<protein>
    <recommendedName>
        <fullName evidence="5 6">Large ribosomal subunit protein uL16</fullName>
    </recommendedName>
</protein>
<organism evidence="10 11">
    <name type="scientific">Candidatus Nealsonbacteria bacterium RIFCSPLOWO2_01_FULL_41_9</name>
    <dbReference type="NCBI Taxonomy" id="1801671"/>
    <lineage>
        <taxon>Bacteria</taxon>
        <taxon>Candidatus Nealsoniibacteriota</taxon>
    </lineage>
</organism>
<dbReference type="SUPFAM" id="SSF54686">
    <property type="entry name" value="Ribosomal protein L16p/L10e"/>
    <property type="match status" value="1"/>
</dbReference>
<dbReference type="HAMAP" id="MF_01342">
    <property type="entry name" value="Ribosomal_uL16"/>
    <property type="match status" value="1"/>
</dbReference>
<evidence type="ECO:0000313" key="10">
    <source>
        <dbReference type="EMBL" id="OGZ23757.1"/>
    </source>
</evidence>
<dbReference type="GO" id="GO:0003735">
    <property type="term" value="F:structural constituent of ribosome"/>
    <property type="evidence" value="ECO:0007669"/>
    <property type="project" value="InterPro"/>
</dbReference>
<feature type="compositionally biased region" description="Basic residues" evidence="9">
    <location>
        <begin position="1"/>
        <end position="16"/>
    </location>
</feature>
<keyword evidence="6 8" id="KW-0694">RNA-binding</keyword>
<dbReference type="PROSITE" id="PS00586">
    <property type="entry name" value="RIBOSOMAL_L16_1"/>
    <property type="match status" value="1"/>
</dbReference>
<dbReference type="CDD" id="cd01433">
    <property type="entry name" value="Ribosomal_L16_L10e"/>
    <property type="match status" value="1"/>
</dbReference>
<dbReference type="InterPro" id="IPR000114">
    <property type="entry name" value="Ribosomal_uL16_bact-type"/>
</dbReference>
<sequence>MLTPRRSKHRKWHRDKSKGNETRGTNLVFGSFGLKSLDTKWVPSRQIEAGRRAILRYFKKGGKLWIRIFPQKPITSKGVEVPLGGGKGDVTHYVFPIKPGRIIFEIDGIDEATAREALSNAADKLGVKTKFIKK</sequence>
<dbReference type="InterPro" id="IPR036920">
    <property type="entry name" value="Ribosomal_uL16_sf"/>
</dbReference>
<evidence type="ECO:0000256" key="7">
    <source>
        <dbReference type="RuleBase" id="RU004413"/>
    </source>
</evidence>
<dbReference type="EMBL" id="MHMG01000008">
    <property type="protein sequence ID" value="OGZ23757.1"/>
    <property type="molecule type" value="Genomic_DNA"/>
</dbReference>
<comment type="function">
    <text evidence="6 8">Binds 23S rRNA and is also seen to make contacts with the A and possibly P site tRNAs.</text>
</comment>
<dbReference type="NCBIfam" id="TIGR01164">
    <property type="entry name" value="rplP_bact"/>
    <property type="match status" value="1"/>
</dbReference>
<keyword evidence="6 8" id="KW-0699">rRNA-binding</keyword>
<keyword evidence="4 6" id="KW-0687">Ribonucleoprotein</keyword>
<dbReference type="PANTHER" id="PTHR12220">
    <property type="entry name" value="50S/60S RIBOSOMAL PROTEIN L16"/>
    <property type="match status" value="1"/>
</dbReference>
<dbReference type="InterPro" id="IPR020798">
    <property type="entry name" value="Ribosomal_uL16_CS"/>
</dbReference>
<dbReference type="PRINTS" id="PR00060">
    <property type="entry name" value="RIBOSOMALL16"/>
</dbReference>
<evidence type="ECO:0000256" key="4">
    <source>
        <dbReference type="ARBA" id="ARBA00023274"/>
    </source>
</evidence>
<dbReference type="GO" id="GO:0005840">
    <property type="term" value="C:ribosome"/>
    <property type="evidence" value="ECO:0007669"/>
    <property type="project" value="UniProtKB-KW"/>
</dbReference>
<evidence type="ECO:0000256" key="8">
    <source>
        <dbReference type="RuleBase" id="RU004414"/>
    </source>
</evidence>
<dbReference type="InterPro" id="IPR047873">
    <property type="entry name" value="Ribosomal_uL16"/>
</dbReference>
<keyword evidence="2 6" id="KW-0820">tRNA-binding</keyword>
<gene>
    <name evidence="6" type="primary">rplP</name>
    <name evidence="10" type="ORF">A3A08_00480</name>
</gene>
<name>A0A1G2ED59_9BACT</name>
<dbReference type="GO" id="GO:0019843">
    <property type="term" value="F:rRNA binding"/>
    <property type="evidence" value="ECO:0007669"/>
    <property type="project" value="UniProtKB-UniRule"/>
</dbReference>
<evidence type="ECO:0000256" key="2">
    <source>
        <dbReference type="ARBA" id="ARBA00022555"/>
    </source>
</evidence>
<dbReference type="Proteomes" id="UP000176406">
    <property type="component" value="Unassembled WGS sequence"/>
</dbReference>
<evidence type="ECO:0000313" key="11">
    <source>
        <dbReference type="Proteomes" id="UP000176406"/>
    </source>
</evidence>
<evidence type="ECO:0000256" key="3">
    <source>
        <dbReference type="ARBA" id="ARBA00022980"/>
    </source>
</evidence>
<comment type="subunit">
    <text evidence="6 8">Part of the 50S ribosomal subunit.</text>
</comment>
<dbReference type="GO" id="GO:0006412">
    <property type="term" value="P:translation"/>
    <property type="evidence" value="ECO:0007669"/>
    <property type="project" value="UniProtKB-UniRule"/>
</dbReference>
<reference evidence="10 11" key="1">
    <citation type="journal article" date="2016" name="Nat. Commun.">
        <title>Thousands of microbial genomes shed light on interconnected biogeochemical processes in an aquifer system.</title>
        <authorList>
            <person name="Anantharaman K."/>
            <person name="Brown C.T."/>
            <person name="Hug L.A."/>
            <person name="Sharon I."/>
            <person name="Castelle C.J."/>
            <person name="Probst A.J."/>
            <person name="Thomas B.C."/>
            <person name="Singh A."/>
            <person name="Wilkins M.J."/>
            <person name="Karaoz U."/>
            <person name="Brodie E.L."/>
            <person name="Williams K.H."/>
            <person name="Hubbard S.S."/>
            <person name="Banfield J.F."/>
        </authorList>
    </citation>
    <scope>NUCLEOTIDE SEQUENCE [LARGE SCALE GENOMIC DNA]</scope>
</reference>
<comment type="similarity">
    <text evidence="1 6 7">Belongs to the universal ribosomal protein uL16 family.</text>
</comment>
<evidence type="ECO:0000256" key="9">
    <source>
        <dbReference type="SAM" id="MobiDB-lite"/>
    </source>
</evidence>
<dbReference type="Gene3D" id="3.90.1170.10">
    <property type="entry name" value="Ribosomal protein L10e/L16"/>
    <property type="match status" value="1"/>
</dbReference>
<dbReference type="InterPro" id="IPR016180">
    <property type="entry name" value="Ribosomal_uL16_dom"/>
</dbReference>
<dbReference type="FunFam" id="3.90.1170.10:FF:000001">
    <property type="entry name" value="50S ribosomal protein L16"/>
    <property type="match status" value="1"/>
</dbReference>
<dbReference type="Pfam" id="PF00252">
    <property type="entry name" value="Ribosomal_L16"/>
    <property type="match status" value="1"/>
</dbReference>
<dbReference type="AlphaFoldDB" id="A0A1G2ED59"/>
<keyword evidence="3 6" id="KW-0689">Ribosomal protein</keyword>
<comment type="caution">
    <text evidence="10">The sequence shown here is derived from an EMBL/GenBank/DDBJ whole genome shotgun (WGS) entry which is preliminary data.</text>
</comment>
<dbReference type="PANTHER" id="PTHR12220:SF13">
    <property type="entry name" value="LARGE RIBOSOMAL SUBUNIT PROTEIN UL16M"/>
    <property type="match status" value="1"/>
</dbReference>
<dbReference type="GO" id="GO:1990904">
    <property type="term" value="C:ribonucleoprotein complex"/>
    <property type="evidence" value="ECO:0007669"/>
    <property type="project" value="UniProtKB-KW"/>
</dbReference>
<feature type="region of interest" description="Disordered" evidence="9">
    <location>
        <begin position="1"/>
        <end position="24"/>
    </location>
</feature>
<accession>A0A1G2ED59</accession>
<dbReference type="GO" id="GO:0000049">
    <property type="term" value="F:tRNA binding"/>
    <property type="evidence" value="ECO:0007669"/>
    <property type="project" value="UniProtKB-KW"/>
</dbReference>